<sequence length="74" mass="8543">MFRPMIRHAMSFAVHGFLECRIPIWRRHNLQAGTTSNLKVNTSNCLVLFTLRPGSQAQRIRARTSAFTREISKN</sequence>
<keyword evidence="2" id="KW-1185">Reference proteome</keyword>
<dbReference type="AlphaFoldDB" id="A0A0C9XBX4"/>
<dbReference type="Proteomes" id="UP000054477">
    <property type="component" value="Unassembled WGS sequence"/>
</dbReference>
<gene>
    <name evidence="1" type="ORF">K443DRAFT_300020</name>
</gene>
<evidence type="ECO:0000313" key="1">
    <source>
        <dbReference type="EMBL" id="KIK09750.1"/>
    </source>
</evidence>
<organism evidence="1 2">
    <name type="scientific">Laccaria amethystina LaAM-08-1</name>
    <dbReference type="NCBI Taxonomy" id="1095629"/>
    <lineage>
        <taxon>Eukaryota</taxon>
        <taxon>Fungi</taxon>
        <taxon>Dikarya</taxon>
        <taxon>Basidiomycota</taxon>
        <taxon>Agaricomycotina</taxon>
        <taxon>Agaricomycetes</taxon>
        <taxon>Agaricomycetidae</taxon>
        <taxon>Agaricales</taxon>
        <taxon>Agaricineae</taxon>
        <taxon>Hydnangiaceae</taxon>
        <taxon>Laccaria</taxon>
    </lineage>
</organism>
<dbReference type="EMBL" id="KN838537">
    <property type="protein sequence ID" value="KIK09750.1"/>
    <property type="molecule type" value="Genomic_DNA"/>
</dbReference>
<accession>A0A0C9XBX4</accession>
<name>A0A0C9XBX4_9AGAR</name>
<reference evidence="1 2" key="1">
    <citation type="submission" date="2014-04" db="EMBL/GenBank/DDBJ databases">
        <authorList>
            <consortium name="DOE Joint Genome Institute"/>
            <person name="Kuo A."/>
            <person name="Kohler A."/>
            <person name="Nagy L.G."/>
            <person name="Floudas D."/>
            <person name="Copeland A."/>
            <person name="Barry K.W."/>
            <person name="Cichocki N."/>
            <person name="Veneault-Fourrey C."/>
            <person name="LaButti K."/>
            <person name="Lindquist E.A."/>
            <person name="Lipzen A."/>
            <person name="Lundell T."/>
            <person name="Morin E."/>
            <person name="Murat C."/>
            <person name="Sun H."/>
            <person name="Tunlid A."/>
            <person name="Henrissat B."/>
            <person name="Grigoriev I.V."/>
            <person name="Hibbett D.S."/>
            <person name="Martin F."/>
            <person name="Nordberg H.P."/>
            <person name="Cantor M.N."/>
            <person name="Hua S.X."/>
        </authorList>
    </citation>
    <scope>NUCLEOTIDE SEQUENCE [LARGE SCALE GENOMIC DNA]</scope>
    <source>
        <strain evidence="1 2">LaAM-08-1</strain>
    </source>
</reference>
<dbReference type="HOGENOM" id="CLU_2688192_0_0_1"/>
<evidence type="ECO:0000313" key="2">
    <source>
        <dbReference type="Proteomes" id="UP000054477"/>
    </source>
</evidence>
<reference evidence="2" key="2">
    <citation type="submission" date="2015-01" db="EMBL/GenBank/DDBJ databases">
        <title>Evolutionary Origins and Diversification of the Mycorrhizal Mutualists.</title>
        <authorList>
            <consortium name="DOE Joint Genome Institute"/>
            <consortium name="Mycorrhizal Genomics Consortium"/>
            <person name="Kohler A."/>
            <person name="Kuo A."/>
            <person name="Nagy L.G."/>
            <person name="Floudas D."/>
            <person name="Copeland A."/>
            <person name="Barry K.W."/>
            <person name="Cichocki N."/>
            <person name="Veneault-Fourrey C."/>
            <person name="LaButti K."/>
            <person name="Lindquist E.A."/>
            <person name="Lipzen A."/>
            <person name="Lundell T."/>
            <person name="Morin E."/>
            <person name="Murat C."/>
            <person name="Riley R."/>
            <person name="Ohm R."/>
            <person name="Sun H."/>
            <person name="Tunlid A."/>
            <person name="Henrissat B."/>
            <person name="Grigoriev I.V."/>
            <person name="Hibbett D.S."/>
            <person name="Martin F."/>
        </authorList>
    </citation>
    <scope>NUCLEOTIDE SEQUENCE [LARGE SCALE GENOMIC DNA]</scope>
    <source>
        <strain evidence="2">LaAM-08-1</strain>
    </source>
</reference>
<protein>
    <submittedName>
        <fullName evidence="1">Unplaced genomic scaffold K443scaffold_2, whole genome shotgun sequence</fullName>
    </submittedName>
</protein>
<proteinExistence type="predicted"/>